<protein>
    <submittedName>
        <fullName evidence="1">Uncharacterized protein</fullName>
    </submittedName>
</protein>
<evidence type="ECO:0000313" key="2">
    <source>
        <dbReference type="Proteomes" id="UP000694414"/>
    </source>
</evidence>
<accession>A0A8C9DJZ1</accession>
<sequence length="69" mass="7348">MSLCYPGPFLLGCLNFVTSLNDSALERRAPRGSDRAWASGLLPILVTAGEKRAWSSGQPASWLGQEALG</sequence>
<evidence type="ECO:0000313" key="1">
    <source>
        <dbReference type="Ensembl" id="ENSPSMP00000015246.1"/>
    </source>
</evidence>
<reference evidence="1" key="2">
    <citation type="submission" date="2025-09" db="UniProtKB">
        <authorList>
            <consortium name="Ensembl"/>
        </authorList>
    </citation>
    <scope>IDENTIFICATION</scope>
</reference>
<organism evidence="1 2">
    <name type="scientific">Prolemur simus</name>
    <name type="common">Greater bamboo lemur</name>
    <name type="synonym">Hapalemur simus</name>
    <dbReference type="NCBI Taxonomy" id="1328070"/>
    <lineage>
        <taxon>Eukaryota</taxon>
        <taxon>Metazoa</taxon>
        <taxon>Chordata</taxon>
        <taxon>Craniata</taxon>
        <taxon>Vertebrata</taxon>
        <taxon>Euteleostomi</taxon>
        <taxon>Mammalia</taxon>
        <taxon>Eutheria</taxon>
        <taxon>Euarchontoglires</taxon>
        <taxon>Primates</taxon>
        <taxon>Strepsirrhini</taxon>
        <taxon>Lemuriformes</taxon>
        <taxon>Lemuridae</taxon>
        <taxon>Prolemur</taxon>
    </lineage>
</organism>
<keyword evidence="2" id="KW-1185">Reference proteome</keyword>
<dbReference type="GeneTree" id="ENSGT00910000147936"/>
<proteinExistence type="predicted"/>
<dbReference type="Ensembl" id="ENSPSMT00000017687.1">
    <property type="protein sequence ID" value="ENSPSMP00000015246.1"/>
    <property type="gene ID" value="ENSPSMG00000010885.1"/>
</dbReference>
<dbReference type="AlphaFoldDB" id="A0A8C9DJZ1"/>
<name>A0A8C9DJZ1_PROSS</name>
<dbReference type="Proteomes" id="UP000694414">
    <property type="component" value="Unplaced"/>
</dbReference>
<reference evidence="1" key="1">
    <citation type="submission" date="2025-08" db="UniProtKB">
        <authorList>
            <consortium name="Ensembl"/>
        </authorList>
    </citation>
    <scope>IDENTIFICATION</scope>
</reference>